<evidence type="ECO:0000313" key="2">
    <source>
        <dbReference type="EMBL" id="ETK96629.1"/>
    </source>
</evidence>
<evidence type="ECO:0000313" key="5">
    <source>
        <dbReference type="EMBL" id="ETM56312.1"/>
    </source>
</evidence>
<dbReference type="Proteomes" id="UP000053864">
    <property type="component" value="Unassembled WGS sequence"/>
</dbReference>
<dbReference type="EMBL" id="KI670508">
    <property type="protein sequence ID" value="ETL49989.1"/>
    <property type="molecule type" value="Genomic_DNA"/>
</dbReference>
<dbReference type="Proteomes" id="UP000053236">
    <property type="component" value="Unassembled WGS sequence"/>
</dbReference>
<organism evidence="4">
    <name type="scientific">Phytophthora nicotianae</name>
    <name type="common">Potato buckeye rot agent</name>
    <name type="synonym">Phytophthora parasitica</name>
    <dbReference type="NCBI Taxonomy" id="4792"/>
    <lineage>
        <taxon>Eukaryota</taxon>
        <taxon>Sar</taxon>
        <taxon>Stramenopiles</taxon>
        <taxon>Oomycota</taxon>
        <taxon>Peronosporomycetes</taxon>
        <taxon>Peronosporales</taxon>
        <taxon>Peronosporaceae</taxon>
        <taxon>Phytophthora</taxon>
    </lineage>
</organism>
<keyword evidence="1" id="KW-0812">Transmembrane</keyword>
<reference evidence="4" key="1">
    <citation type="submission" date="2013-11" db="EMBL/GenBank/DDBJ databases">
        <title>The Genome Sequence of Phytophthora parasitica CHvinca01.</title>
        <authorList>
            <consortium name="The Broad Institute Genomics Platform"/>
            <person name="Russ C."/>
            <person name="Tyler B."/>
            <person name="Panabieres F."/>
            <person name="Shan W."/>
            <person name="Tripathy S."/>
            <person name="Grunwald N."/>
            <person name="Machado M."/>
            <person name="Johnson C.S."/>
            <person name="Arredondo F."/>
            <person name="Hong C."/>
            <person name="Coffey M."/>
            <person name="Young S.K."/>
            <person name="Zeng Q."/>
            <person name="Gargeya S."/>
            <person name="Fitzgerald M."/>
            <person name="Abouelleil A."/>
            <person name="Alvarado L."/>
            <person name="Chapman S.B."/>
            <person name="Gainer-Dewar J."/>
            <person name="Goldberg J."/>
            <person name="Griggs A."/>
            <person name="Gujja S."/>
            <person name="Hansen M."/>
            <person name="Howarth C."/>
            <person name="Imamovic A."/>
            <person name="Ireland A."/>
            <person name="Larimer J."/>
            <person name="McCowan C."/>
            <person name="Murphy C."/>
            <person name="Pearson M."/>
            <person name="Poon T.W."/>
            <person name="Priest M."/>
            <person name="Roberts A."/>
            <person name="Saif S."/>
            <person name="Shea T."/>
            <person name="Sykes S."/>
            <person name="Wortman J."/>
            <person name="Nusbaum C."/>
            <person name="Birren B."/>
        </authorList>
    </citation>
    <scope>NUCLEOTIDE SEQUENCE [LARGE SCALE GENOMIC DNA]</scope>
    <source>
        <strain evidence="4">CHvinca01</strain>
    </source>
</reference>
<reference evidence="2" key="2">
    <citation type="submission" date="2013-11" db="EMBL/GenBank/DDBJ databases">
        <title>The Genome Sequence of Phytophthora parasitica CJ02B3.</title>
        <authorList>
            <consortium name="The Broad Institute Genomics Platform"/>
            <person name="Russ C."/>
            <person name="Tyler B."/>
            <person name="Panabieres F."/>
            <person name="Shan W."/>
            <person name="Tripathy S."/>
            <person name="Grunwald N."/>
            <person name="Machado M."/>
            <person name="Johnson C.S."/>
            <person name="Arredondo F."/>
            <person name="Hong C."/>
            <person name="Coffey M."/>
            <person name="Young S.K."/>
            <person name="Zeng Q."/>
            <person name="Gargeya S."/>
            <person name="Fitzgerald M."/>
            <person name="Abouelleil A."/>
            <person name="Alvarado L."/>
            <person name="Chapman S.B."/>
            <person name="Gainer-Dewar J."/>
            <person name="Goldberg J."/>
            <person name="Griggs A."/>
            <person name="Gujja S."/>
            <person name="Hansen M."/>
            <person name="Howarth C."/>
            <person name="Imamovic A."/>
            <person name="Ireland A."/>
            <person name="Larimer J."/>
            <person name="McCowan C."/>
            <person name="Murphy C."/>
            <person name="Pearson M."/>
            <person name="Poon T.W."/>
            <person name="Priest M."/>
            <person name="Roberts A."/>
            <person name="Saif S."/>
            <person name="Shea T."/>
            <person name="Sykes S."/>
            <person name="Wortman J."/>
            <person name="Nusbaum C."/>
            <person name="Birren B."/>
        </authorList>
    </citation>
    <scope>NUCLEOTIDE SEQUENCE [LARGE SCALE GENOMIC DNA]</scope>
    <source>
        <strain evidence="2">CJ02B3</strain>
    </source>
</reference>
<reference evidence="5" key="4">
    <citation type="submission" date="2013-11" db="EMBL/GenBank/DDBJ databases">
        <title>The Genome Sequence of Phytophthora parasitica IAC_01/95.</title>
        <authorList>
            <consortium name="The Broad Institute Genomics Platform"/>
            <person name="Russ C."/>
            <person name="Tyler B."/>
            <person name="Panabieres F."/>
            <person name="Shan W."/>
            <person name="Tripathy S."/>
            <person name="Grunwald N."/>
            <person name="Machado M."/>
            <person name="Johnson C.S."/>
            <person name="Arredondo F."/>
            <person name="Hong C."/>
            <person name="Coffey M."/>
            <person name="Young S.K."/>
            <person name="Zeng Q."/>
            <person name="Gargeya S."/>
            <person name="Fitzgerald M."/>
            <person name="Abouelleil A."/>
            <person name="Alvarado L."/>
            <person name="Chapman S.B."/>
            <person name="Gainer-Dewar J."/>
            <person name="Goldberg J."/>
            <person name="Griggs A."/>
            <person name="Gujja S."/>
            <person name="Hansen M."/>
            <person name="Howarth C."/>
            <person name="Imamovic A."/>
            <person name="Ireland A."/>
            <person name="Larimer J."/>
            <person name="McCowan C."/>
            <person name="Murphy C."/>
            <person name="Pearson M."/>
            <person name="Poon T.W."/>
            <person name="Priest M."/>
            <person name="Roberts A."/>
            <person name="Saif S."/>
            <person name="Shea T."/>
            <person name="Sykes S."/>
            <person name="Wortman J."/>
            <person name="Nusbaum C."/>
            <person name="Birren B."/>
        </authorList>
    </citation>
    <scope>NUCLEOTIDE SEQUENCE [LARGE SCALE GENOMIC DNA]</scope>
    <source>
        <strain evidence="5">IAC_01/95</strain>
    </source>
</reference>
<keyword evidence="1" id="KW-0472">Membrane</keyword>
<dbReference type="Proteomes" id="UP000054532">
    <property type="component" value="Unassembled WGS sequence"/>
</dbReference>
<keyword evidence="1" id="KW-1133">Transmembrane helix</keyword>
<dbReference type="EMBL" id="KI684038">
    <property type="protein sequence ID" value="ETK96629.1"/>
    <property type="molecule type" value="Genomic_DNA"/>
</dbReference>
<evidence type="ECO:0000313" key="6">
    <source>
        <dbReference type="Proteomes" id="UP000053864"/>
    </source>
</evidence>
<dbReference type="EMBL" id="KI677306">
    <property type="protein sequence ID" value="ETM03062.1"/>
    <property type="molecule type" value="Genomic_DNA"/>
</dbReference>
<evidence type="ECO:0000313" key="3">
    <source>
        <dbReference type="EMBL" id="ETL49989.1"/>
    </source>
</evidence>
<dbReference type="OrthoDB" id="90030at2759"/>
<gene>
    <name evidence="5" type="ORF">L914_00696</name>
    <name evidence="2" type="ORF">L915_00709</name>
    <name evidence="3" type="ORF">L916_00703</name>
    <name evidence="4" type="ORF">L917_00666</name>
</gene>
<dbReference type="VEuPathDB" id="FungiDB:PPTG_00642"/>
<proteinExistence type="predicted"/>
<reference evidence="3 6" key="3">
    <citation type="submission" date="2013-11" db="EMBL/GenBank/DDBJ databases">
        <title>The Genome Sequence of Phytophthora parasitica CJ05E6.</title>
        <authorList>
            <consortium name="The Broad Institute Genomics Platform"/>
            <person name="Russ C."/>
            <person name="Tyler B."/>
            <person name="Panabieres F."/>
            <person name="Shan W."/>
            <person name="Tripathy S."/>
            <person name="Grunwald N."/>
            <person name="Machado M."/>
            <person name="Johnson C.S."/>
            <person name="Arredondo F."/>
            <person name="Hong C."/>
            <person name="Coffey M."/>
            <person name="Young S.K."/>
            <person name="Zeng Q."/>
            <person name="Gargeya S."/>
            <person name="Fitzgerald M."/>
            <person name="Abouelleil A."/>
            <person name="Alvarado L."/>
            <person name="Chapman S.B."/>
            <person name="Gainer-Dewar J."/>
            <person name="Goldberg J."/>
            <person name="Griggs A."/>
            <person name="Gujja S."/>
            <person name="Hansen M."/>
            <person name="Howarth C."/>
            <person name="Imamovic A."/>
            <person name="Ireland A."/>
            <person name="Larimer J."/>
            <person name="McCowan C."/>
            <person name="Murphy C."/>
            <person name="Pearson M."/>
            <person name="Poon T.W."/>
            <person name="Priest M."/>
            <person name="Roberts A."/>
            <person name="Saif S."/>
            <person name="Shea T."/>
            <person name="Sykes S."/>
            <person name="Wortman J."/>
            <person name="Nusbaum C."/>
            <person name="Birren B."/>
        </authorList>
    </citation>
    <scope>NUCLEOTIDE SEQUENCE [LARGE SCALE GENOMIC DNA]</scope>
    <source>
        <strain evidence="3 6">CJ05E6</strain>
    </source>
</reference>
<evidence type="ECO:0000313" key="4">
    <source>
        <dbReference type="EMBL" id="ETM03062.1"/>
    </source>
</evidence>
<dbReference type="EMBL" id="KI690545">
    <property type="protein sequence ID" value="ETM56312.1"/>
    <property type="molecule type" value="Genomic_DNA"/>
</dbReference>
<evidence type="ECO:0000256" key="1">
    <source>
        <dbReference type="SAM" id="Phobius"/>
    </source>
</evidence>
<sequence>MEDVDWEGLARKVTEIKRNTVSARSRAVYKNSYGRFIAWIVINRPHLVSPAFGARLGDTTGLYIKQMRNLLKPLLGCDVTTPPLRFEALQTDEFGAWLLTLEKPDGSSLSYSALNTHRAGLFNLYRDYGLGIPATMEKELQTYFKVLKRERATAAARGEVRTKTGKDPLSFDLYSFFYPPMLSVSVTVTWNGTEMLFVFILLTRKMTKKVPGPVTRSTFTLIR</sequence>
<dbReference type="AlphaFoldDB" id="W2M039"/>
<protein>
    <submittedName>
        <fullName evidence="4">Uncharacterized protein</fullName>
    </submittedName>
</protein>
<name>W2M039_PHYNI</name>
<feature type="transmembrane region" description="Helical" evidence="1">
    <location>
        <begin position="176"/>
        <end position="202"/>
    </location>
</feature>
<dbReference type="Proteomes" id="UP000054423">
    <property type="component" value="Unassembled WGS sequence"/>
</dbReference>
<accession>W2M039</accession>